<sequence length="225" mass="23682">MARAIGAAALALAVGGCALDEAVEENDGANAPSAPAESGTDARLPGLPTADEARDLLAGLTVAEPRPMTGYSRDEFPHWTTTDGCTTRQTVLARDGADVTVDDDCQPTSGSWVSAYDGETFDDPGDLDIDHIVPLANAWRSGADSWTDDRREELANDLTGPQLLAVSAASNRSKGDQSPDEWLPPAEDFHCAYAAAWTAVKDTYELTVTAAERDTLTALLDGCPT</sequence>
<feature type="region of interest" description="Disordered" evidence="1">
    <location>
        <begin position="26"/>
        <end position="48"/>
    </location>
</feature>
<keyword evidence="3" id="KW-0378">Hydrolase</keyword>
<evidence type="ECO:0000259" key="2">
    <source>
        <dbReference type="Pfam" id="PF07510"/>
    </source>
</evidence>
<dbReference type="Pfam" id="PF07510">
    <property type="entry name" value="GmrSD_C"/>
    <property type="match status" value="1"/>
</dbReference>
<dbReference type="EMBL" id="JAVREM010000057">
    <property type="protein sequence ID" value="MDT0322209.1"/>
    <property type="molecule type" value="Genomic_DNA"/>
</dbReference>
<gene>
    <name evidence="3" type="ORF">RNC47_28155</name>
</gene>
<dbReference type="GO" id="GO:0004519">
    <property type="term" value="F:endonuclease activity"/>
    <property type="evidence" value="ECO:0007669"/>
    <property type="project" value="UniProtKB-KW"/>
</dbReference>
<dbReference type="RefSeq" id="WP_311602716.1">
    <property type="nucleotide sequence ID" value="NZ_JAVREM010000057.1"/>
</dbReference>
<keyword evidence="3" id="KW-0540">Nuclease</keyword>
<keyword evidence="4" id="KW-1185">Reference proteome</keyword>
<organism evidence="3 4">
    <name type="scientific">Streptomyces millisiae</name>
    <dbReference type="NCBI Taxonomy" id="3075542"/>
    <lineage>
        <taxon>Bacteria</taxon>
        <taxon>Bacillati</taxon>
        <taxon>Actinomycetota</taxon>
        <taxon>Actinomycetes</taxon>
        <taxon>Kitasatosporales</taxon>
        <taxon>Streptomycetaceae</taxon>
        <taxon>Streptomyces</taxon>
    </lineage>
</organism>
<feature type="domain" description="GmrSD restriction endonucleases C-terminal" evidence="2">
    <location>
        <begin position="120"/>
        <end position="218"/>
    </location>
</feature>
<dbReference type="PANTHER" id="PTHR24094">
    <property type="entry name" value="SECRETED PROTEIN"/>
    <property type="match status" value="1"/>
</dbReference>
<keyword evidence="3" id="KW-0255">Endonuclease</keyword>
<accession>A0ABU2LX85</accession>
<dbReference type="Proteomes" id="UP001183420">
    <property type="component" value="Unassembled WGS sequence"/>
</dbReference>
<protein>
    <submittedName>
        <fullName evidence="3">HNH endonuclease family protein</fullName>
    </submittedName>
</protein>
<dbReference type="PANTHER" id="PTHR24094:SF15">
    <property type="entry name" value="AMP-DEPENDENT SYNTHETASE_LIGASE DOMAIN-CONTAINING PROTEIN-RELATED"/>
    <property type="match status" value="1"/>
</dbReference>
<evidence type="ECO:0000313" key="3">
    <source>
        <dbReference type="EMBL" id="MDT0322209.1"/>
    </source>
</evidence>
<dbReference type="InterPro" id="IPR011089">
    <property type="entry name" value="GmrSD_C"/>
</dbReference>
<reference evidence="4" key="1">
    <citation type="submission" date="2023-07" db="EMBL/GenBank/DDBJ databases">
        <title>30 novel species of actinomycetes from the DSMZ collection.</title>
        <authorList>
            <person name="Nouioui I."/>
        </authorList>
    </citation>
    <scope>NUCLEOTIDE SEQUENCE [LARGE SCALE GENOMIC DNA]</scope>
    <source>
        <strain evidence="4">DSM 44918</strain>
    </source>
</reference>
<evidence type="ECO:0000256" key="1">
    <source>
        <dbReference type="SAM" id="MobiDB-lite"/>
    </source>
</evidence>
<comment type="caution">
    <text evidence="3">The sequence shown here is derived from an EMBL/GenBank/DDBJ whole genome shotgun (WGS) entry which is preliminary data.</text>
</comment>
<dbReference type="PROSITE" id="PS51257">
    <property type="entry name" value="PROKAR_LIPOPROTEIN"/>
    <property type="match status" value="1"/>
</dbReference>
<name>A0ABU2LX85_9ACTN</name>
<evidence type="ECO:0000313" key="4">
    <source>
        <dbReference type="Proteomes" id="UP001183420"/>
    </source>
</evidence>
<proteinExistence type="predicted"/>